<reference evidence="1 2" key="1">
    <citation type="submission" date="2019-08" db="EMBL/GenBank/DDBJ databases">
        <authorList>
            <person name="Peeters C."/>
        </authorList>
    </citation>
    <scope>NUCLEOTIDE SEQUENCE [LARGE SCALE GENOMIC DNA]</scope>
    <source>
        <strain evidence="1 2">LMG 31107</strain>
    </source>
</reference>
<dbReference type="InterPro" id="IPR035965">
    <property type="entry name" value="PAS-like_dom_sf"/>
</dbReference>
<gene>
    <name evidence="1" type="ORF">PCE31107_04539</name>
</gene>
<accession>A0A5E4YJT7</accession>
<sequence length="231" mass="26450">MKSDSKLLSLIENFPVPASLKESDTGKYVFSNCHNVRQFGVGHWRDVVGLRIDDLKFHQPEWGRHYARSVEMLDVAARETKVHATGRHRFIDNSGDVQLDEMTKFPIVGFNGNVIGIVTYRRDVTRTLSPIYIYRLYRNFYQISDAIKRALIFFGVESSFISPPTEAQICTFLLKVERYSNKEVARFMGISDRTVECHCVALRNKIVDGDLARAAFLLTRNLSCGDDSIQY</sequence>
<dbReference type="InterPro" id="IPR036388">
    <property type="entry name" value="WH-like_DNA-bd_sf"/>
</dbReference>
<dbReference type="SUPFAM" id="SSF55785">
    <property type="entry name" value="PYP-like sensor domain (PAS domain)"/>
    <property type="match status" value="1"/>
</dbReference>
<dbReference type="SUPFAM" id="SSF46894">
    <property type="entry name" value="C-terminal effector domain of the bipartite response regulators"/>
    <property type="match status" value="1"/>
</dbReference>
<protein>
    <submittedName>
        <fullName evidence="1">LuxR family transcriptional regulator</fullName>
    </submittedName>
</protein>
<evidence type="ECO:0000313" key="2">
    <source>
        <dbReference type="Proteomes" id="UP000396788"/>
    </source>
</evidence>
<dbReference type="Gene3D" id="3.30.450.20">
    <property type="entry name" value="PAS domain"/>
    <property type="match status" value="1"/>
</dbReference>
<dbReference type="EMBL" id="CABPRY010000019">
    <property type="protein sequence ID" value="VVE48243.1"/>
    <property type="molecule type" value="Genomic_DNA"/>
</dbReference>
<organism evidence="1 2">
    <name type="scientific">Pandoraea cepalis</name>
    <dbReference type="NCBI Taxonomy" id="2508294"/>
    <lineage>
        <taxon>Bacteria</taxon>
        <taxon>Pseudomonadati</taxon>
        <taxon>Pseudomonadota</taxon>
        <taxon>Betaproteobacteria</taxon>
        <taxon>Burkholderiales</taxon>
        <taxon>Burkholderiaceae</taxon>
        <taxon>Pandoraea</taxon>
    </lineage>
</organism>
<dbReference type="GO" id="GO:0003677">
    <property type="term" value="F:DNA binding"/>
    <property type="evidence" value="ECO:0007669"/>
    <property type="project" value="InterPro"/>
</dbReference>
<name>A0A5E4YJT7_9BURK</name>
<evidence type="ECO:0000313" key="1">
    <source>
        <dbReference type="EMBL" id="VVE48243.1"/>
    </source>
</evidence>
<dbReference type="RefSeq" id="WP_150610728.1">
    <property type="nucleotide sequence ID" value="NZ_CABPRY010000019.1"/>
</dbReference>
<dbReference type="Gene3D" id="1.10.10.10">
    <property type="entry name" value="Winged helix-like DNA-binding domain superfamily/Winged helix DNA-binding domain"/>
    <property type="match status" value="1"/>
</dbReference>
<proteinExistence type="predicted"/>
<dbReference type="InterPro" id="IPR016032">
    <property type="entry name" value="Sig_transdc_resp-reg_C-effctor"/>
</dbReference>
<dbReference type="Proteomes" id="UP000396788">
    <property type="component" value="Unassembled WGS sequence"/>
</dbReference>
<dbReference type="AlphaFoldDB" id="A0A5E4YJT7"/>
<dbReference type="GO" id="GO:0006355">
    <property type="term" value="P:regulation of DNA-templated transcription"/>
    <property type="evidence" value="ECO:0007669"/>
    <property type="project" value="InterPro"/>
</dbReference>